<feature type="transmembrane region" description="Helical" evidence="1">
    <location>
        <begin position="29"/>
        <end position="49"/>
    </location>
</feature>
<keyword evidence="3" id="KW-1185">Reference proteome</keyword>
<keyword evidence="1" id="KW-0812">Transmembrane</keyword>
<evidence type="ECO:0000256" key="1">
    <source>
        <dbReference type="SAM" id="Phobius"/>
    </source>
</evidence>
<dbReference type="Proteomes" id="UP000233343">
    <property type="component" value="Unassembled WGS sequence"/>
</dbReference>
<gene>
    <name evidence="2" type="ORF">CWS20_20205</name>
</gene>
<evidence type="ECO:0000313" key="3">
    <source>
        <dbReference type="Proteomes" id="UP000233343"/>
    </source>
</evidence>
<reference evidence="2 3" key="1">
    <citation type="journal article" date="2010" name="Int. J. Syst. Evol. Microbiol.">
        <title>Bacillus horneckiae sp. nov., isolated from a spacecraft-assembly clean room.</title>
        <authorList>
            <person name="Vaishampayan P."/>
            <person name="Probst A."/>
            <person name="Krishnamurthi S."/>
            <person name="Ghosh S."/>
            <person name="Osman S."/>
            <person name="McDowall A."/>
            <person name="Ruckmani A."/>
            <person name="Mayilraj S."/>
            <person name="Venkateswaran K."/>
        </authorList>
    </citation>
    <scope>NUCLEOTIDE SEQUENCE [LARGE SCALE GENOMIC DNA]</scope>
    <source>
        <strain evidence="3">1PO1SC</strain>
    </source>
</reference>
<comment type="caution">
    <text evidence="2">The sequence shown here is derived from an EMBL/GenBank/DDBJ whole genome shotgun (WGS) entry which is preliminary data.</text>
</comment>
<name>A0A2N0ZCC9_9BACI</name>
<dbReference type="RefSeq" id="WP_066193053.1">
    <property type="nucleotide sequence ID" value="NZ_JARMMB010000004.1"/>
</dbReference>
<proteinExistence type="predicted"/>
<feature type="transmembrane region" description="Helical" evidence="1">
    <location>
        <begin position="102"/>
        <end position="122"/>
    </location>
</feature>
<evidence type="ECO:0000313" key="2">
    <source>
        <dbReference type="EMBL" id="PKG27173.1"/>
    </source>
</evidence>
<keyword evidence="1" id="KW-1133">Transmembrane helix</keyword>
<organism evidence="2 3">
    <name type="scientific">Cytobacillus horneckiae</name>
    <dbReference type="NCBI Taxonomy" id="549687"/>
    <lineage>
        <taxon>Bacteria</taxon>
        <taxon>Bacillati</taxon>
        <taxon>Bacillota</taxon>
        <taxon>Bacilli</taxon>
        <taxon>Bacillales</taxon>
        <taxon>Bacillaceae</taxon>
        <taxon>Cytobacillus</taxon>
    </lineage>
</organism>
<keyword evidence="1" id="KW-0472">Membrane</keyword>
<dbReference type="AlphaFoldDB" id="A0A2N0ZCC9"/>
<sequence>MNKIIGLLLAIGIFTGISAMLTGIDIPLPSSYITVVFASNGVFAFFSIFTQRLVMALYETNVYEERSGFLNQAFKYIAIFTSGINYHVQKVLNRLPLFFNKFLAFCFFLSLVWIGFGIIGIFN</sequence>
<protein>
    <submittedName>
        <fullName evidence="2">Uncharacterized protein</fullName>
    </submittedName>
</protein>
<dbReference type="EMBL" id="PISD01000049">
    <property type="protein sequence ID" value="PKG27173.1"/>
    <property type="molecule type" value="Genomic_DNA"/>
</dbReference>
<accession>A0A2N0ZCC9</accession>